<evidence type="ECO:0000256" key="6">
    <source>
        <dbReference type="SAM" id="SignalP"/>
    </source>
</evidence>
<evidence type="ECO:0000313" key="10">
    <source>
        <dbReference type="Proteomes" id="UP000501780"/>
    </source>
</evidence>
<dbReference type="EMBL" id="CP050831">
    <property type="protein sequence ID" value="QIU95267.1"/>
    <property type="molecule type" value="Genomic_DNA"/>
</dbReference>
<dbReference type="PROSITE" id="PS51257">
    <property type="entry name" value="PROKAR_LIPOPROTEIN"/>
    <property type="match status" value="1"/>
</dbReference>
<accession>A0A6H0KS69</accession>
<feature type="chain" id="PRO_5026164694" evidence="6">
    <location>
        <begin position="21"/>
        <end position="591"/>
    </location>
</feature>
<keyword evidence="5" id="KW-0998">Cell outer membrane</keyword>
<dbReference type="Gene3D" id="1.25.40.390">
    <property type="match status" value="1"/>
</dbReference>
<evidence type="ECO:0000256" key="5">
    <source>
        <dbReference type="ARBA" id="ARBA00023237"/>
    </source>
</evidence>
<gene>
    <name evidence="9" type="ORF">BacF7301_14440</name>
</gene>
<reference evidence="9 10" key="1">
    <citation type="submission" date="2020-03" db="EMBL/GenBank/DDBJ databases">
        <title>Genomic analysis of Bacteroides faecium CBA7301.</title>
        <authorList>
            <person name="Kim J."/>
            <person name="Roh S.W."/>
        </authorList>
    </citation>
    <scope>NUCLEOTIDE SEQUENCE [LARGE SCALE GENOMIC DNA]</scope>
    <source>
        <strain evidence="9 10">CBA7301</strain>
    </source>
</reference>
<evidence type="ECO:0000259" key="7">
    <source>
        <dbReference type="Pfam" id="PF07980"/>
    </source>
</evidence>
<dbReference type="InterPro" id="IPR011990">
    <property type="entry name" value="TPR-like_helical_dom_sf"/>
</dbReference>
<comment type="subcellular location">
    <subcellularLocation>
        <location evidence="1">Cell outer membrane</location>
    </subcellularLocation>
</comment>
<dbReference type="Pfam" id="PF07980">
    <property type="entry name" value="SusD_RagB"/>
    <property type="match status" value="1"/>
</dbReference>
<dbReference type="SUPFAM" id="SSF48452">
    <property type="entry name" value="TPR-like"/>
    <property type="match status" value="1"/>
</dbReference>
<dbReference type="KEGG" id="bfc:BacF7301_14440"/>
<keyword evidence="4" id="KW-0472">Membrane</keyword>
<protein>
    <submittedName>
        <fullName evidence="9">RagB/SusD family nutrient uptake outer membrane protein</fullName>
    </submittedName>
</protein>
<keyword evidence="3 6" id="KW-0732">Signal</keyword>
<dbReference type="Proteomes" id="UP000501780">
    <property type="component" value="Chromosome"/>
</dbReference>
<evidence type="ECO:0000256" key="3">
    <source>
        <dbReference type="ARBA" id="ARBA00022729"/>
    </source>
</evidence>
<evidence type="ECO:0000256" key="1">
    <source>
        <dbReference type="ARBA" id="ARBA00004442"/>
    </source>
</evidence>
<feature type="domain" description="RagB/SusD" evidence="7">
    <location>
        <begin position="323"/>
        <end position="591"/>
    </location>
</feature>
<name>A0A6H0KS69_9BACE</name>
<proteinExistence type="inferred from homology"/>
<sequence>MKKIIYILVCSCLLGLTACQNTFLDLDPLDSKTDAVYFKTPEHFREYANGLYSQLLGWRSGILDHMDIQSDLITNPSNQWNIGHGTISVGYDDSRWTSLYGNIRADNMLLEKAAAYAGDQSALTQYIGEAYFFRAYNYFYLLQYFGGVPIVTKSLDTESPELYYPRNSRYEVIDLILADLQNAIDKLPIEQNISSSDKGHISKQAAKAFKARVLLYEATWRKNVGTKADFEGSAGPASDQVNVFLEESIALSEEVMKDQAYSLWNYNGDARMNNMSSRYLFCIEDAESNPGGYGRDTNKEFIIYSVFDRDAAPGKFQLNLNMSYVYPSRKLMDMFLCKNGLPVCEGNEQFGGYYTPTSEYKNRDYRMEAYVGKNADNMSLNGTSGYGNMKFITYKPAQEREESANYSILRLAEVYLNYAEAVMTRYNKIEDTQLDASINNLRRRANVASLTNALVGQIITLTNSTKSHEEVMMDEIRRERAVELYMEGFRYDDLKRWGLLERELNQPRCGRVLGGVGYATTFKDANGNNLSAYNSSAYVNGELKVETGHGELSCVLLSKKADSSLSSRHYLYPIPQHQINLNPNLKQNPGY</sequence>
<dbReference type="InterPro" id="IPR012944">
    <property type="entry name" value="SusD_RagB_dom"/>
</dbReference>
<dbReference type="GO" id="GO:0009279">
    <property type="term" value="C:cell outer membrane"/>
    <property type="evidence" value="ECO:0007669"/>
    <property type="project" value="UniProtKB-SubCell"/>
</dbReference>
<feature type="domain" description="SusD-like N-terminal" evidence="8">
    <location>
        <begin position="74"/>
        <end position="215"/>
    </location>
</feature>
<comment type="similarity">
    <text evidence="2">Belongs to the SusD family.</text>
</comment>
<dbReference type="RefSeq" id="WP_167963819.1">
    <property type="nucleotide sequence ID" value="NZ_CP050831.1"/>
</dbReference>
<evidence type="ECO:0000313" key="9">
    <source>
        <dbReference type="EMBL" id="QIU95267.1"/>
    </source>
</evidence>
<feature type="signal peptide" evidence="6">
    <location>
        <begin position="1"/>
        <end position="20"/>
    </location>
</feature>
<evidence type="ECO:0000256" key="2">
    <source>
        <dbReference type="ARBA" id="ARBA00006275"/>
    </source>
</evidence>
<evidence type="ECO:0000256" key="4">
    <source>
        <dbReference type="ARBA" id="ARBA00023136"/>
    </source>
</evidence>
<keyword evidence="10" id="KW-1185">Reference proteome</keyword>
<dbReference type="InterPro" id="IPR033985">
    <property type="entry name" value="SusD-like_N"/>
</dbReference>
<dbReference type="Pfam" id="PF14322">
    <property type="entry name" value="SusD-like_3"/>
    <property type="match status" value="1"/>
</dbReference>
<organism evidence="9 10">
    <name type="scientific">Bacteroides faecium</name>
    <dbReference type="NCBI Taxonomy" id="2715212"/>
    <lineage>
        <taxon>Bacteria</taxon>
        <taxon>Pseudomonadati</taxon>
        <taxon>Bacteroidota</taxon>
        <taxon>Bacteroidia</taxon>
        <taxon>Bacteroidales</taxon>
        <taxon>Bacteroidaceae</taxon>
        <taxon>Bacteroides</taxon>
    </lineage>
</organism>
<dbReference type="AlphaFoldDB" id="A0A6H0KS69"/>
<evidence type="ECO:0000259" key="8">
    <source>
        <dbReference type="Pfam" id="PF14322"/>
    </source>
</evidence>